<dbReference type="EMBL" id="CAVMBE010000018">
    <property type="protein sequence ID" value="CAK3978797.1"/>
    <property type="molecule type" value="Genomic_DNA"/>
</dbReference>
<keyword evidence="3 5" id="KW-0371">Homeobox</keyword>
<dbReference type="InterPro" id="IPR009057">
    <property type="entry name" value="Homeodomain-like_sf"/>
</dbReference>
<feature type="compositionally biased region" description="Polar residues" evidence="7">
    <location>
        <begin position="638"/>
        <end position="674"/>
    </location>
</feature>
<feature type="DNA-binding region" description="Homeobox" evidence="5">
    <location>
        <begin position="68"/>
        <end position="127"/>
    </location>
</feature>
<dbReference type="PROSITE" id="PS00027">
    <property type="entry name" value="HOMEOBOX_1"/>
    <property type="match status" value="1"/>
</dbReference>
<evidence type="ECO:0000313" key="9">
    <source>
        <dbReference type="EMBL" id="CAK3978797.1"/>
    </source>
</evidence>
<keyword evidence="4 5" id="KW-0539">Nucleus</keyword>
<dbReference type="InterPro" id="IPR001356">
    <property type="entry name" value="HD"/>
</dbReference>
<gene>
    <name evidence="9" type="ORF">LECACI_7A003730</name>
</gene>
<dbReference type="GO" id="GO:0030154">
    <property type="term" value="P:cell differentiation"/>
    <property type="evidence" value="ECO:0007669"/>
    <property type="project" value="TreeGrafter"/>
</dbReference>
<dbReference type="GO" id="GO:0000978">
    <property type="term" value="F:RNA polymerase II cis-regulatory region sequence-specific DNA binding"/>
    <property type="evidence" value="ECO:0007669"/>
    <property type="project" value="TreeGrafter"/>
</dbReference>
<sequence>MADVMHPPQPAHTPQQDANPNMAPPPAPATPSNAATQSNTSNAASISANANNASRRPPRKSTLTQQQKNQKRQRATQDQLMTLEVEFNKNPTPTAMVRERIAGDINMTERSVQIWFQNRRAKIKNIAKRSIESGEDCDSIPESMRQYLAMQAYGPGKGLPPTMVGRGPAFAPYGGGTLCLNTDTSSGKVVIQHFHCRSLSIGTWRRVGQSTMDLVIFYSPDKACVTYYINNDSAGYKIEYPFAWIKNITLEQGDVLAAAEGASQRSGGLVIELTRPPKFYMDSSGSGGFYECGDFTEDQQASQVMVHHLGGPSKVLSGQLAKLVSLEAYQNRHNVFDPNQFAVSAPVSPIGGHRPASQPNHMMHPHNGLGLYPPHDPSAGMMGPPGPRGHKRQRSRSVPVAVDFNMLRNGPMPSFLIQHEGQPAQAPPMQDPNLFAPIPQHQHSFASGPVGPHLSIDTSAGYNLGLQFNGSLSATTANSPSEYGTPGFFTSAPPSEAMQQTQFTPGFNNNYLAVDPASMIGTSNTPLSVRSHGDPVIADHSPPLNGMGRSQSADIFGTPGESSQLGDDALYLSESFNKQIALPFRSPLSDEAFHSPMPDGMFNFQSPPPSGPDANGNMAMNGGSQMSFHSPQHDGGSSYHSPAQQPSQTHQDSGVSFSTPSGQDQSNMFHSPQDSGMMYQDSKMYSSPGQMQHLPEEQQLFQNSPGNGFDMQAQQMFSFVDPNSLGQQQ</sequence>
<dbReference type="PROSITE" id="PS50071">
    <property type="entry name" value="HOMEOBOX_2"/>
    <property type="match status" value="1"/>
</dbReference>
<dbReference type="Proteomes" id="UP001296104">
    <property type="component" value="Unassembled WGS sequence"/>
</dbReference>
<accession>A0AAI8YXD7</accession>
<comment type="subcellular location">
    <subcellularLocation>
        <location evidence="1 5 6">Nucleus</location>
    </subcellularLocation>
</comment>
<dbReference type="Pfam" id="PF00046">
    <property type="entry name" value="Homeodomain"/>
    <property type="match status" value="1"/>
</dbReference>
<evidence type="ECO:0000256" key="6">
    <source>
        <dbReference type="RuleBase" id="RU000682"/>
    </source>
</evidence>
<dbReference type="SUPFAM" id="SSF46689">
    <property type="entry name" value="Homeodomain-like"/>
    <property type="match status" value="1"/>
</dbReference>
<dbReference type="GO" id="GO:0000981">
    <property type="term" value="F:DNA-binding transcription factor activity, RNA polymerase II-specific"/>
    <property type="evidence" value="ECO:0007669"/>
    <property type="project" value="InterPro"/>
</dbReference>
<evidence type="ECO:0000256" key="2">
    <source>
        <dbReference type="ARBA" id="ARBA00023125"/>
    </source>
</evidence>
<proteinExistence type="predicted"/>
<dbReference type="PANTHER" id="PTHR24324">
    <property type="entry name" value="HOMEOBOX PROTEIN HHEX"/>
    <property type="match status" value="1"/>
</dbReference>
<evidence type="ECO:0000259" key="8">
    <source>
        <dbReference type="PROSITE" id="PS50071"/>
    </source>
</evidence>
<dbReference type="InterPro" id="IPR051000">
    <property type="entry name" value="Homeobox_DNA-bind_prot"/>
</dbReference>
<feature type="compositionally biased region" description="Low complexity" evidence="7">
    <location>
        <begin position="30"/>
        <end position="54"/>
    </location>
</feature>
<dbReference type="PANTHER" id="PTHR24324:SF5">
    <property type="entry name" value="HEMATOPOIETICALLY-EXPRESSED HOMEOBOX PROTEIN HHEX"/>
    <property type="match status" value="1"/>
</dbReference>
<keyword evidence="2 5" id="KW-0238">DNA-binding</keyword>
<evidence type="ECO:0000256" key="3">
    <source>
        <dbReference type="ARBA" id="ARBA00023155"/>
    </source>
</evidence>
<comment type="caution">
    <text evidence="9">The sequence shown here is derived from an EMBL/GenBank/DDBJ whole genome shotgun (WGS) entry which is preliminary data.</text>
</comment>
<feature type="compositionally biased region" description="Polar residues" evidence="7">
    <location>
        <begin position="699"/>
        <end position="710"/>
    </location>
</feature>
<dbReference type="CDD" id="cd00086">
    <property type="entry name" value="homeodomain"/>
    <property type="match status" value="1"/>
</dbReference>
<dbReference type="Gene3D" id="1.10.10.60">
    <property type="entry name" value="Homeodomain-like"/>
    <property type="match status" value="1"/>
</dbReference>
<evidence type="ECO:0000256" key="1">
    <source>
        <dbReference type="ARBA" id="ARBA00004123"/>
    </source>
</evidence>
<name>A0AAI8YXD7_9PEZI</name>
<dbReference type="AlphaFoldDB" id="A0AAI8YXD7"/>
<feature type="region of interest" description="Disordered" evidence="7">
    <location>
        <begin position="1"/>
        <end position="77"/>
    </location>
</feature>
<evidence type="ECO:0000256" key="7">
    <source>
        <dbReference type="SAM" id="MobiDB-lite"/>
    </source>
</evidence>
<keyword evidence="10" id="KW-1185">Reference proteome</keyword>
<evidence type="ECO:0000256" key="4">
    <source>
        <dbReference type="ARBA" id="ARBA00023242"/>
    </source>
</evidence>
<dbReference type="GO" id="GO:0005634">
    <property type="term" value="C:nucleus"/>
    <property type="evidence" value="ECO:0007669"/>
    <property type="project" value="UniProtKB-SubCell"/>
</dbReference>
<protein>
    <submittedName>
        <fullName evidence="9">Homeobox HOY1</fullName>
    </submittedName>
</protein>
<feature type="domain" description="Homeobox" evidence="8">
    <location>
        <begin position="66"/>
        <end position="126"/>
    </location>
</feature>
<evidence type="ECO:0000313" key="10">
    <source>
        <dbReference type="Proteomes" id="UP001296104"/>
    </source>
</evidence>
<organism evidence="9 10">
    <name type="scientific">Lecanosticta acicola</name>
    <dbReference type="NCBI Taxonomy" id="111012"/>
    <lineage>
        <taxon>Eukaryota</taxon>
        <taxon>Fungi</taxon>
        <taxon>Dikarya</taxon>
        <taxon>Ascomycota</taxon>
        <taxon>Pezizomycotina</taxon>
        <taxon>Dothideomycetes</taxon>
        <taxon>Dothideomycetidae</taxon>
        <taxon>Mycosphaerellales</taxon>
        <taxon>Mycosphaerellaceae</taxon>
        <taxon>Lecanosticta</taxon>
    </lineage>
</organism>
<dbReference type="InterPro" id="IPR017970">
    <property type="entry name" value="Homeobox_CS"/>
</dbReference>
<reference evidence="9" key="1">
    <citation type="submission" date="2023-11" db="EMBL/GenBank/DDBJ databases">
        <authorList>
            <person name="Alioto T."/>
            <person name="Alioto T."/>
            <person name="Gomez Garrido J."/>
        </authorList>
    </citation>
    <scope>NUCLEOTIDE SEQUENCE</scope>
</reference>
<evidence type="ECO:0000256" key="5">
    <source>
        <dbReference type="PROSITE-ProRule" id="PRU00108"/>
    </source>
</evidence>
<feature type="region of interest" description="Disordered" evidence="7">
    <location>
        <begin position="601"/>
        <end position="710"/>
    </location>
</feature>
<dbReference type="SMART" id="SM00389">
    <property type="entry name" value="HOX"/>
    <property type="match status" value="1"/>
</dbReference>